<feature type="transmembrane region" description="Helical" evidence="1">
    <location>
        <begin position="84"/>
        <end position="103"/>
    </location>
</feature>
<evidence type="ECO:0000313" key="2">
    <source>
        <dbReference type="EMBL" id="KEG40942.1"/>
    </source>
</evidence>
<evidence type="ECO:0000313" key="3">
    <source>
        <dbReference type="Proteomes" id="UP000027632"/>
    </source>
</evidence>
<keyword evidence="1" id="KW-0472">Membrane</keyword>
<gene>
    <name evidence="2" type="ORF">DJ64_06460</name>
</gene>
<dbReference type="Proteomes" id="UP000027632">
    <property type="component" value="Unassembled WGS sequence"/>
</dbReference>
<organism evidence="2 3">
    <name type="scientific">Streptomyces griseorubens</name>
    <dbReference type="NCBI Taxonomy" id="66897"/>
    <lineage>
        <taxon>Bacteria</taxon>
        <taxon>Bacillati</taxon>
        <taxon>Actinomycetota</taxon>
        <taxon>Actinomycetes</taxon>
        <taxon>Kitasatosporales</taxon>
        <taxon>Streptomycetaceae</taxon>
        <taxon>Streptomyces</taxon>
        <taxon>Streptomyces althioticus group</taxon>
    </lineage>
</organism>
<name>A0ABR4T0E5_9ACTN</name>
<comment type="caution">
    <text evidence="2">The sequence shown here is derived from an EMBL/GenBank/DDBJ whole genome shotgun (WGS) entry which is preliminary data.</text>
</comment>
<keyword evidence="3" id="KW-1185">Reference proteome</keyword>
<protein>
    <submittedName>
        <fullName evidence="2">Uncharacterized protein</fullName>
    </submittedName>
</protein>
<dbReference type="EMBL" id="JJMG01000141">
    <property type="protein sequence ID" value="KEG40942.1"/>
    <property type="molecule type" value="Genomic_DNA"/>
</dbReference>
<proteinExistence type="predicted"/>
<keyword evidence="1" id="KW-1133">Transmembrane helix</keyword>
<accession>A0ABR4T0E5</accession>
<sequence length="111" mass="11812">MYSGTDFIVYSHVKNPFAVPVWIDAVELSLPTHPPRHQSMSVPLFHDHLGTANGSLVLAVILSTAAIVLAARKSEAQSFINVEDFWGGVLIGFLIGSSGTVAFTELTGVSS</sequence>
<keyword evidence="1" id="KW-0812">Transmembrane</keyword>
<evidence type="ECO:0000256" key="1">
    <source>
        <dbReference type="SAM" id="Phobius"/>
    </source>
</evidence>
<reference evidence="2 3" key="1">
    <citation type="submission" date="2014-04" db="EMBL/GenBank/DDBJ databases">
        <title>Draft genome sequence of the novel Streptomyces griseorubens JSD-1 playing a role in carbon and nitrogen cycle.</title>
        <authorList>
            <consortium name="Shanghai Jiao Tong University"/>
            <person name="Feng H."/>
            <person name="Sun Y."/>
            <person name="Zhi Y."/>
            <person name="Mao L."/>
            <person name="Luo Y."/>
            <person name="Wei X."/>
            <person name="Zhou P."/>
        </authorList>
    </citation>
    <scope>NUCLEOTIDE SEQUENCE [LARGE SCALE GENOMIC DNA]</scope>
    <source>
        <strain evidence="2 3">JSD-1</strain>
    </source>
</reference>
<feature type="transmembrane region" description="Helical" evidence="1">
    <location>
        <begin position="52"/>
        <end position="72"/>
    </location>
</feature>